<evidence type="ECO:0000313" key="3">
    <source>
        <dbReference type="Proteomes" id="UP000688137"/>
    </source>
</evidence>
<keyword evidence="3" id="KW-1185">Reference proteome</keyword>
<evidence type="ECO:0000256" key="1">
    <source>
        <dbReference type="SAM" id="Coils"/>
    </source>
</evidence>
<name>A0A8S1MK70_PARPR</name>
<feature type="coiled-coil region" evidence="1">
    <location>
        <begin position="497"/>
        <end position="524"/>
    </location>
</feature>
<dbReference type="OMA" id="QTRIKIC"/>
<proteinExistence type="predicted"/>
<accession>A0A8S1MK70</accession>
<reference evidence="2" key="1">
    <citation type="submission" date="2021-01" db="EMBL/GenBank/DDBJ databases">
        <authorList>
            <consortium name="Genoscope - CEA"/>
            <person name="William W."/>
        </authorList>
    </citation>
    <scope>NUCLEOTIDE SEQUENCE</scope>
</reference>
<keyword evidence="1" id="KW-0175">Coiled coil</keyword>
<evidence type="ECO:0000313" key="2">
    <source>
        <dbReference type="EMBL" id="CAD8080728.1"/>
    </source>
</evidence>
<dbReference type="EMBL" id="CAJJDM010000066">
    <property type="protein sequence ID" value="CAD8080728.1"/>
    <property type="molecule type" value="Genomic_DNA"/>
</dbReference>
<comment type="caution">
    <text evidence="2">The sequence shown here is derived from an EMBL/GenBank/DDBJ whole genome shotgun (WGS) entry which is preliminary data.</text>
</comment>
<protein>
    <submittedName>
        <fullName evidence="2">Uncharacterized protein</fullName>
    </submittedName>
</protein>
<sequence>MKYNLNIESLKNNFQGFCRILEDSLEQNIDISITFHELNQMTKGLIQELENYQFFNGDKMLKINLNEFSEIVEQDKELEQSLKDHVRQKLSLNNDIQWIIDNNQIITDLNCKLIVEEYLNKLFIIETQFKEYIDFLQTQRNIKTICIKQERPLKGYIQDSNQDYYYSYKIYGYKHFDISEIFKKQIIRQELYVGMFHVFTTYYIPKMKNLIEKYYYVYVEVDEEEEYVVLYGPINLVKEAEEIIMKEYKQLQLYHGIIKSEGLTEEQFQFLQVNEFLKDSLYQNYEVPKQTSAFLEQLEESLKDIKSMAFQAVIFAEYQDSGLDGNCILCSNFELDQQRIEQILETEVQKLASINKNGNCVGYFQIVYGMKLSAQLKQKLNDHLKVITEEIHNQNHINYLLMQDYSELQNYEMQFKVKLDSNNEKFFITGKQDQIKKFKENLQNILVSKLDIIDYYQYKNNFNIKAAMIDYKDRYHQIINQNECQVEANLLNTRIKLTGKQMNVQQLKLDLQELEKDIQSDKISKQITIDIPKGINFSQLIKNIQQKYPSIDLVAGACDEVNLAQIYSFRRKQTRIKICNGSPIGLFEIKAELMKLNKALFIIPLEKVHQELQKPSLQWELELIQKRSMDIKSISDTKQYKLIKYSVEITETNSNINTKDKKKKPKIETIEYFICQLYYKNYFKPENFINYFDKETLSNSLNKLVNQFQVIQPNQIYISCYNDKGQNYQQIIDFVIKEGYPKINIFFLMSQAENMESLKQDLLKDFDEEENQRLKITQHFSIFGCIQDNISSVIDDLNNIQ</sequence>
<gene>
    <name evidence="2" type="ORF">PPRIM_AZ9-3.1.T0640135</name>
</gene>
<dbReference type="AlphaFoldDB" id="A0A8S1MK70"/>
<dbReference type="Proteomes" id="UP000688137">
    <property type="component" value="Unassembled WGS sequence"/>
</dbReference>
<organism evidence="2 3">
    <name type="scientific">Paramecium primaurelia</name>
    <dbReference type="NCBI Taxonomy" id="5886"/>
    <lineage>
        <taxon>Eukaryota</taxon>
        <taxon>Sar</taxon>
        <taxon>Alveolata</taxon>
        <taxon>Ciliophora</taxon>
        <taxon>Intramacronucleata</taxon>
        <taxon>Oligohymenophorea</taxon>
        <taxon>Peniculida</taxon>
        <taxon>Parameciidae</taxon>
        <taxon>Paramecium</taxon>
    </lineage>
</organism>